<feature type="region of interest" description="Disordered" evidence="7">
    <location>
        <begin position="373"/>
        <end position="398"/>
    </location>
</feature>
<dbReference type="GO" id="GO:0016787">
    <property type="term" value="F:hydrolase activity"/>
    <property type="evidence" value="ECO:0007669"/>
    <property type="project" value="UniProtKB-KW"/>
</dbReference>
<sequence>MLGRTSNTLRTAPRCAPRLGRAVAPTFTVSRPVVFNLSISRRIDRPRHVHITSSLRNYVTEASTLETGTVPKVAQGETRQEEFTEDVLKPQLSSSQLSSWTGLGVSIPILEQLAKGFPHVQEPTPAQRLFLLAVLSGNEVYLRDAMGRGKTLALAIAALELALRPSPNDKSKGNGPKVMILVPTPHLAHQIFSHLQTLSPYSSSSSSIPLFSLLSPRTLLAKGEKSPAWALPDTPIIISTAKIAMQFNLDTPQLTHIFLDEPDTMTGPLPSRHATSRDLYRHPLIRHPPPIVHVITQLLGITITRDGTLDFAKRRNGVSTVWTSATMGREFKRFVKTRGWVRRGNRVVDLDFSPSASDNKRLIRERLLQAIGVSPNDGPQLDKSAKEKWEKKGHEQKEPEHHVILIDHETGNFAPLTATSGLTGLNPQPKGQSASSSSSSQGYILETLALLHATSPPPPGKYALALPPEGTSLDQLGEGLASFGVSTSLLTPEVLRVGIPPVAEGVAPPILLAARSSVPGLHLPQLQTVYMLGGLDIQGLSQAQRKNKGIMERMRFYDTVTGRLGRLGTDAMVDASVENEVGETQKVVSLVLAESEEHERLAKMFFGDVKGNKEDGEFEDVKRKKLSEWDMETLNQILEQELQGESNSAN</sequence>
<dbReference type="EC" id="3.6.4.13" evidence="1"/>
<evidence type="ECO:0000256" key="3">
    <source>
        <dbReference type="ARBA" id="ARBA00022801"/>
    </source>
</evidence>
<evidence type="ECO:0000256" key="4">
    <source>
        <dbReference type="ARBA" id="ARBA00022806"/>
    </source>
</evidence>
<proteinExistence type="predicted"/>
<feature type="compositionally biased region" description="Basic and acidic residues" evidence="7">
    <location>
        <begin position="383"/>
        <end position="398"/>
    </location>
</feature>
<organism evidence="9">
    <name type="scientific">Cryptococcus bacillisporus CA1280</name>
    <dbReference type="NCBI Taxonomy" id="1296109"/>
    <lineage>
        <taxon>Eukaryota</taxon>
        <taxon>Fungi</taxon>
        <taxon>Dikarya</taxon>
        <taxon>Basidiomycota</taxon>
        <taxon>Agaricomycotina</taxon>
        <taxon>Tremellomycetes</taxon>
        <taxon>Tremellales</taxon>
        <taxon>Cryptococcaceae</taxon>
        <taxon>Cryptococcus</taxon>
        <taxon>Cryptococcus gattii species complex</taxon>
    </lineage>
</organism>
<dbReference type="GO" id="GO:0003676">
    <property type="term" value="F:nucleic acid binding"/>
    <property type="evidence" value="ECO:0007669"/>
    <property type="project" value="InterPro"/>
</dbReference>
<dbReference type="PROSITE" id="PS51192">
    <property type="entry name" value="HELICASE_ATP_BIND_1"/>
    <property type="match status" value="1"/>
</dbReference>
<keyword evidence="2" id="KW-0547">Nucleotide-binding</keyword>
<accession>A0A0D0VDY7</accession>
<dbReference type="SMART" id="SM00487">
    <property type="entry name" value="DEXDc"/>
    <property type="match status" value="1"/>
</dbReference>
<evidence type="ECO:0000259" key="8">
    <source>
        <dbReference type="PROSITE" id="PS51192"/>
    </source>
</evidence>
<dbReference type="OrthoDB" id="10256233at2759"/>
<dbReference type="GO" id="GO:0005524">
    <property type="term" value="F:ATP binding"/>
    <property type="evidence" value="ECO:0007669"/>
    <property type="project" value="UniProtKB-KW"/>
</dbReference>
<name>A0A0D0VDY7_CRYGA</name>
<keyword evidence="4" id="KW-0347">Helicase</keyword>
<evidence type="ECO:0000256" key="7">
    <source>
        <dbReference type="SAM" id="MobiDB-lite"/>
    </source>
</evidence>
<reference evidence="9" key="1">
    <citation type="submission" date="2015-01" db="EMBL/GenBank/DDBJ databases">
        <title>The Genome Sequence of Cryptococcus gattii CA1280.</title>
        <authorList>
            <consortium name="The Broad Institute Genomics Platform"/>
            <person name="Cuomo C."/>
            <person name="Litvintseva A."/>
            <person name="Chen Y."/>
            <person name="Heitman J."/>
            <person name="Sun S."/>
            <person name="Springer D."/>
            <person name="Dromer F."/>
            <person name="Young S."/>
            <person name="Zeng Q."/>
            <person name="Gargeya S."/>
            <person name="Abouelleil A."/>
            <person name="Alvarado L."/>
            <person name="Chapman S.B."/>
            <person name="Gainer-Dewar J."/>
            <person name="Goldberg J."/>
            <person name="Griggs A."/>
            <person name="Gujja S."/>
            <person name="Hansen M."/>
            <person name="Howarth C."/>
            <person name="Imamovic A."/>
            <person name="Larimer J."/>
            <person name="Murphy C."/>
            <person name="Naylor J."/>
            <person name="Pearson M."/>
            <person name="Priest M."/>
            <person name="Roberts A."/>
            <person name="Saif S."/>
            <person name="Shea T."/>
            <person name="Sykes S."/>
            <person name="Wortman J."/>
            <person name="Nusbaum C."/>
            <person name="Birren B."/>
        </authorList>
    </citation>
    <scope>NUCLEOTIDE SEQUENCE [LARGE SCALE GENOMIC DNA]</scope>
    <source>
        <strain evidence="9">CA1280</strain>
    </source>
</reference>
<evidence type="ECO:0000256" key="1">
    <source>
        <dbReference type="ARBA" id="ARBA00012552"/>
    </source>
</evidence>
<dbReference type="InterPro" id="IPR011545">
    <property type="entry name" value="DEAD/DEAH_box_helicase_dom"/>
</dbReference>
<dbReference type="EMBL" id="KN847995">
    <property type="protein sequence ID" value="KIR44739.1"/>
    <property type="molecule type" value="Genomic_DNA"/>
</dbReference>
<dbReference type="HOGENOM" id="CLU_425134_0_0_1"/>
<keyword evidence="5" id="KW-0067">ATP-binding</keyword>
<dbReference type="GO" id="GO:0003724">
    <property type="term" value="F:RNA helicase activity"/>
    <property type="evidence" value="ECO:0007669"/>
    <property type="project" value="UniProtKB-EC"/>
</dbReference>
<dbReference type="PANTHER" id="PTHR47960">
    <property type="entry name" value="DEAD-BOX ATP-DEPENDENT RNA HELICASE 50"/>
    <property type="match status" value="1"/>
</dbReference>
<evidence type="ECO:0000313" key="9">
    <source>
        <dbReference type="EMBL" id="KIR44739.1"/>
    </source>
</evidence>
<comment type="catalytic activity">
    <reaction evidence="6">
        <text>ATP + H2O = ADP + phosphate + H(+)</text>
        <dbReference type="Rhea" id="RHEA:13065"/>
        <dbReference type="ChEBI" id="CHEBI:15377"/>
        <dbReference type="ChEBI" id="CHEBI:15378"/>
        <dbReference type="ChEBI" id="CHEBI:30616"/>
        <dbReference type="ChEBI" id="CHEBI:43474"/>
        <dbReference type="ChEBI" id="CHEBI:456216"/>
        <dbReference type="EC" id="3.6.4.13"/>
    </reaction>
</comment>
<keyword evidence="3" id="KW-0378">Hydrolase</keyword>
<gene>
    <name evidence="9" type="ORF">I312_06082</name>
</gene>
<feature type="compositionally biased region" description="Polar residues" evidence="7">
    <location>
        <begin position="417"/>
        <end position="432"/>
    </location>
</feature>
<dbReference type="Pfam" id="PF00270">
    <property type="entry name" value="DEAD"/>
    <property type="match status" value="1"/>
</dbReference>
<dbReference type="InterPro" id="IPR014001">
    <property type="entry name" value="Helicase_ATP-bd"/>
</dbReference>
<evidence type="ECO:0000256" key="2">
    <source>
        <dbReference type="ARBA" id="ARBA00022741"/>
    </source>
</evidence>
<evidence type="ECO:0000256" key="5">
    <source>
        <dbReference type="ARBA" id="ARBA00022840"/>
    </source>
</evidence>
<dbReference type="AlphaFoldDB" id="A0A0D0VDY7"/>
<dbReference type="SUPFAM" id="SSF52540">
    <property type="entry name" value="P-loop containing nucleoside triphosphate hydrolases"/>
    <property type="match status" value="1"/>
</dbReference>
<dbReference type="InterPro" id="IPR027417">
    <property type="entry name" value="P-loop_NTPase"/>
</dbReference>
<feature type="region of interest" description="Disordered" evidence="7">
    <location>
        <begin position="417"/>
        <end position="438"/>
    </location>
</feature>
<evidence type="ECO:0000256" key="6">
    <source>
        <dbReference type="ARBA" id="ARBA00047984"/>
    </source>
</evidence>
<feature type="domain" description="Helicase ATP-binding" evidence="8">
    <location>
        <begin position="131"/>
        <end position="345"/>
    </location>
</feature>
<dbReference type="Gene3D" id="3.40.50.300">
    <property type="entry name" value="P-loop containing nucleotide triphosphate hydrolases"/>
    <property type="match status" value="1"/>
</dbReference>
<protein>
    <recommendedName>
        <fullName evidence="1">RNA helicase</fullName>
        <ecNumber evidence="1">3.6.4.13</ecNumber>
    </recommendedName>
</protein>